<comment type="caution">
    <text evidence="3">The sequence shown here is derived from an EMBL/GenBank/DDBJ whole genome shotgun (WGS) entry which is preliminary data.</text>
</comment>
<evidence type="ECO:0000256" key="2">
    <source>
        <dbReference type="SAM" id="MobiDB-lite"/>
    </source>
</evidence>
<feature type="compositionally biased region" description="Basic and acidic residues" evidence="2">
    <location>
        <begin position="35"/>
        <end position="49"/>
    </location>
</feature>
<keyword evidence="1" id="KW-0175">Coiled coil</keyword>
<gene>
    <name evidence="3" type="ORF">A2373_03915</name>
</gene>
<proteinExistence type="predicted"/>
<feature type="region of interest" description="Disordered" evidence="2">
    <location>
        <begin position="1"/>
        <end position="49"/>
    </location>
</feature>
<evidence type="ECO:0000256" key="1">
    <source>
        <dbReference type="SAM" id="Coils"/>
    </source>
</evidence>
<dbReference type="AlphaFoldDB" id="A0A1F6NFY0"/>
<dbReference type="EMBL" id="MFQS01000030">
    <property type="protein sequence ID" value="OGH82761.1"/>
    <property type="molecule type" value="Genomic_DNA"/>
</dbReference>
<evidence type="ECO:0000313" key="4">
    <source>
        <dbReference type="Proteomes" id="UP000176300"/>
    </source>
</evidence>
<protein>
    <submittedName>
        <fullName evidence="3">Uncharacterized protein</fullName>
    </submittedName>
</protein>
<evidence type="ECO:0000313" key="3">
    <source>
        <dbReference type="EMBL" id="OGH82761.1"/>
    </source>
</evidence>
<name>A0A1F6NFY0_9BACT</name>
<sequence>MSHAENRGDYFDFKAPRTPEEDDTKKTGDWSTSFGREDSSVSGEINKKLSPDKELTQQIDIRDIPLNPPKKEKVVFLDMNPKNPKRLEDWFTFVKLQGWGELLKNETVERLKMSNEEISLNELIKELEKAIHESKVELKVLNLIGELRKVRDDLQKK</sequence>
<reference evidence="3 4" key="1">
    <citation type="journal article" date="2016" name="Nat. Commun.">
        <title>Thousands of microbial genomes shed light on interconnected biogeochemical processes in an aquifer system.</title>
        <authorList>
            <person name="Anantharaman K."/>
            <person name="Brown C.T."/>
            <person name="Hug L.A."/>
            <person name="Sharon I."/>
            <person name="Castelle C.J."/>
            <person name="Probst A.J."/>
            <person name="Thomas B.C."/>
            <person name="Singh A."/>
            <person name="Wilkins M.J."/>
            <person name="Karaoz U."/>
            <person name="Brodie E.L."/>
            <person name="Williams K.H."/>
            <person name="Hubbard S.S."/>
            <person name="Banfield J.F."/>
        </authorList>
    </citation>
    <scope>NUCLEOTIDE SEQUENCE [LARGE SCALE GENOMIC DNA]</scope>
</reference>
<feature type="compositionally biased region" description="Basic and acidic residues" evidence="2">
    <location>
        <begin position="1"/>
        <end position="28"/>
    </location>
</feature>
<dbReference type="Proteomes" id="UP000176300">
    <property type="component" value="Unassembled WGS sequence"/>
</dbReference>
<accession>A0A1F6NFY0</accession>
<feature type="coiled-coil region" evidence="1">
    <location>
        <begin position="113"/>
        <end position="144"/>
    </location>
</feature>
<organism evidence="3 4">
    <name type="scientific">Candidatus Magasanikbacteria bacterium RIFOXYB1_FULL_40_15</name>
    <dbReference type="NCBI Taxonomy" id="1798697"/>
    <lineage>
        <taxon>Bacteria</taxon>
        <taxon>Candidatus Magasanikiibacteriota</taxon>
    </lineage>
</organism>